<reference evidence="2" key="1">
    <citation type="journal article" date="2013" name="Nat. Commun.">
        <title>Whole-genome sequencing of Oryza brachyantha reveals mechanisms underlying Oryza genome evolution.</title>
        <authorList>
            <person name="Chen J."/>
            <person name="Huang Q."/>
            <person name="Gao D."/>
            <person name="Wang J."/>
            <person name="Lang Y."/>
            <person name="Liu T."/>
            <person name="Li B."/>
            <person name="Bai Z."/>
            <person name="Luis Goicoechea J."/>
            <person name="Liang C."/>
            <person name="Chen C."/>
            <person name="Zhang W."/>
            <person name="Sun S."/>
            <person name="Liao Y."/>
            <person name="Zhang X."/>
            <person name="Yang L."/>
            <person name="Song C."/>
            <person name="Wang M."/>
            <person name="Shi J."/>
            <person name="Liu G."/>
            <person name="Liu J."/>
            <person name="Zhou H."/>
            <person name="Zhou W."/>
            <person name="Yu Q."/>
            <person name="An N."/>
            <person name="Chen Y."/>
            <person name="Cai Q."/>
            <person name="Wang B."/>
            <person name="Liu B."/>
            <person name="Min J."/>
            <person name="Huang Y."/>
            <person name="Wu H."/>
            <person name="Li Z."/>
            <person name="Zhang Y."/>
            <person name="Yin Y."/>
            <person name="Song W."/>
            <person name="Jiang J."/>
            <person name="Jackson S.A."/>
            <person name="Wing R.A."/>
            <person name="Wang J."/>
            <person name="Chen M."/>
        </authorList>
    </citation>
    <scope>NUCLEOTIDE SEQUENCE [LARGE SCALE GENOMIC DNA]</scope>
    <source>
        <strain evidence="2">cv. IRGC 101232</strain>
    </source>
</reference>
<dbReference type="Proteomes" id="UP000006038">
    <property type="component" value="Chromosome 9"/>
</dbReference>
<feature type="region of interest" description="Disordered" evidence="1">
    <location>
        <begin position="28"/>
        <end position="51"/>
    </location>
</feature>
<dbReference type="EnsemblPlants" id="OB09G19150.1">
    <property type="protein sequence ID" value="OB09G19150.1"/>
    <property type="gene ID" value="OB09G19150"/>
</dbReference>
<evidence type="ECO:0000313" key="2">
    <source>
        <dbReference type="EnsemblPlants" id="OB09G19150.1"/>
    </source>
</evidence>
<dbReference type="Gramene" id="OB09G19150.1">
    <property type="protein sequence ID" value="OB09G19150.1"/>
    <property type="gene ID" value="OB09G19150"/>
</dbReference>
<dbReference type="AlphaFoldDB" id="J3MY36"/>
<dbReference type="HOGENOM" id="CLU_3112606_0_0_1"/>
<reference evidence="2" key="2">
    <citation type="submission" date="2013-04" db="UniProtKB">
        <authorList>
            <consortium name="EnsemblPlants"/>
        </authorList>
    </citation>
    <scope>IDENTIFICATION</scope>
</reference>
<protein>
    <submittedName>
        <fullName evidence="2">Uncharacterized protein</fullName>
    </submittedName>
</protein>
<keyword evidence="3" id="KW-1185">Reference proteome</keyword>
<sequence>MCPERSAGSPCFGPPRLAAWGAIRRVRRPAPSGEGGRGASFGVTPRQACPP</sequence>
<proteinExistence type="predicted"/>
<evidence type="ECO:0000256" key="1">
    <source>
        <dbReference type="SAM" id="MobiDB-lite"/>
    </source>
</evidence>
<accession>J3MY36</accession>
<name>J3MY36_ORYBR</name>
<evidence type="ECO:0000313" key="3">
    <source>
        <dbReference type="Proteomes" id="UP000006038"/>
    </source>
</evidence>
<organism evidence="2">
    <name type="scientific">Oryza brachyantha</name>
    <name type="common">malo sina</name>
    <dbReference type="NCBI Taxonomy" id="4533"/>
    <lineage>
        <taxon>Eukaryota</taxon>
        <taxon>Viridiplantae</taxon>
        <taxon>Streptophyta</taxon>
        <taxon>Embryophyta</taxon>
        <taxon>Tracheophyta</taxon>
        <taxon>Spermatophyta</taxon>
        <taxon>Magnoliopsida</taxon>
        <taxon>Liliopsida</taxon>
        <taxon>Poales</taxon>
        <taxon>Poaceae</taxon>
        <taxon>BOP clade</taxon>
        <taxon>Oryzoideae</taxon>
        <taxon>Oryzeae</taxon>
        <taxon>Oryzinae</taxon>
        <taxon>Oryza</taxon>
    </lineage>
</organism>